<proteinExistence type="predicted"/>
<dbReference type="Proteomes" id="UP000245379">
    <property type="component" value="Unassembled WGS sequence"/>
</dbReference>
<sequence>MKLNLKYIVVVCIATLLILKVGNVMAYFKFSAQVVCEAVSNDDAEKEEKKIESEVLYDHFSPNIVLYFVPKSIKKIAIPDSFLPLSYFPEVLTPPPSV</sequence>
<evidence type="ECO:0000313" key="2">
    <source>
        <dbReference type="Proteomes" id="UP000245379"/>
    </source>
</evidence>
<evidence type="ECO:0000313" key="1">
    <source>
        <dbReference type="EMBL" id="PWS26727.1"/>
    </source>
</evidence>
<keyword evidence="2" id="KW-1185">Reference proteome</keyword>
<protein>
    <submittedName>
        <fullName evidence="1">Uncharacterized protein</fullName>
    </submittedName>
</protein>
<dbReference type="AlphaFoldDB" id="A0A317EKQ5"/>
<accession>A0A317EKQ5</accession>
<dbReference type="RefSeq" id="WP_109926076.1">
    <property type="nucleotide sequence ID" value="NZ_QGNZ01000003.1"/>
</dbReference>
<reference evidence="1 2" key="1">
    <citation type="submission" date="2018-05" db="EMBL/GenBank/DDBJ databases">
        <title>Pedobacter paludis sp. nov., isolated from wetland soil.</title>
        <authorList>
            <person name="Zhang Y."/>
            <person name="Wang G."/>
        </authorList>
    </citation>
    <scope>NUCLEOTIDE SEQUENCE [LARGE SCALE GENOMIC DNA]</scope>
    <source>
        <strain evidence="1 2">KCTC22721</strain>
    </source>
</reference>
<name>A0A317EKQ5_9SPHI</name>
<dbReference type="OrthoDB" id="769241at2"/>
<comment type="caution">
    <text evidence="1">The sequence shown here is derived from an EMBL/GenBank/DDBJ whole genome shotgun (WGS) entry which is preliminary data.</text>
</comment>
<dbReference type="EMBL" id="QGNZ01000003">
    <property type="protein sequence ID" value="PWS26727.1"/>
    <property type="molecule type" value="Genomic_DNA"/>
</dbReference>
<organism evidence="1 2">
    <name type="scientific">Pedobacter yonginense</name>
    <dbReference type="NCBI Taxonomy" id="651869"/>
    <lineage>
        <taxon>Bacteria</taxon>
        <taxon>Pseudomonadati</taxon>
        <taxon>Bacteroidota</taxon>
        <taxon>Sphingobacteriia</taxon>
        <taxon>Sphingobacteriales</taxon>
        <taxon>Sphingobacteriaceae</taxon>
        <taxon>Pedobacter</taxon>
    </lineage>
</organism>
<gene>
    <name evidence="1" type="ORF">DHW03_11880</name>
</gene>